<dbReference type="AlphaFoldDB" id="A0AA86NSN9"/>
<protein>
    <submittedName>
        <fullName evidence="3">Hypothetical_protein</fullName>
    </submittedName>
</protein>
<proteinExistence type="predicted"/>
<reference evidence="3 4" key="2">
    <citation type="submission" date="2024-07" db="EMBL/GenBank/DDBJ databases">
        <authorList>
            <person name="Akdeniz Z."/>
        </authorList>
    </citation>
    <scope>NUCLEOTIDE SEQUENCE [LARGE SCALE GENOMIC DNA]</scope>
</reference>
<reference evidence="2" key="1">
    <citation type="submission" date="2023-06" db="EMBL/GenBank/DDBJ databases">
        <authorList>
            <person name="Kurt Z."/>
        </authorList>
    </citation>
    <scope>NUCLEOTIDE SEQUENCE</scope>
</reference>
<sequence length="499" mass="57974">MSFKYTRTDQMLQIEWDMGDSECKNDLKQFEGEGFDILEIFALGHEFDIRNIGTVANQVYMYNLEINLDHISEMRVLSLNECKCIGNFQNVSINEMLLFDTVFSAQQLEHIRINELLIHLTNTQLSSYYPVIQSSKCNQLKFLRFKDTTVDLSTLQGNWLEVQFIDCVCVNKMNNFKSTKVTFNKCCQFKMSQLTGHCEELVIQLSSKEPNQLLELFSEPFNDFGTTQNLKLIEFEVDLNQIRGKWNEMKFNYCTLTNSTPNDLTIKKLVMCDTYPFIYDEQFAQAQIQSLSMENINAINKPFENLLKMSSDYKTTKLEQLKLTNTFIDMNYLKGKWGKVDMSNCKMQGENNNKFYTDKLHLVSSNSTSEINAKHIEAVSSTVLVNSSLQSLNVNNCTITFKQQEQNEIIKVNAVDSKIIGLNTCKCHKLAQFSMNNNKQSNEIQKQLKRKEELTGRMKKLQKSLDIQQQLRTKKIAKVQQLREKESKYKQTLLQPDKE</sequence>
<keyword evidence="4" id="KW-1185">Reference proteome</keyword>
<feature type="coiled-coil region" evidence="1">
    <location>
        <begin position="437"/>
        <end position="471"/>
    </location>
</feature>
<evidence type="ECO:0000256" key="1">
    <source>
        <dbReference type="SAM" id="Coils"/>
    </source>
</evidence>
<organism evidence="2">
    <name type="scientific">Hexamita inflata</name>
    <dbReference type="NCBI Taxonomy" id="28002"/>
    <lineage>
        <taxon>Eukaryota</taxon>
        <taxon>Metamonada</taxon>
        <taxon>Diplomonadida</taxon>
        <taxon>Hexamitidae</taxon>
        <taxon>Hexamitinae</taxon>
        <taxon>Hexamita</taxon>
    </lineage>
</organism>
<dbReference type="EMBL" id="CAXDID020000056">
    <property type="protein sequence ID" value="CAL6007615.1"/>
    <property type="molecule type" value="Genomic_DNA"/>
</dbReference>
<name>A0AA86NSN9_9EUKA</name>
<dbReference type="EMBL" id="CATOUU010000341">
    <property type="protein sequence ID" value="CAI9925298.1"/>
    <property type="molecule type" value="Genomic_DNA"/>
</dbReference>
<gene>
    <name evidence="2" type="ORF">HINF_LOCUS12943</name>
    <name evidence="3" type="ORF">HINF_LOCUS20720</name>
</gene>
<evidence type="ECO:0000313" key="4">
    <source>
        <dbReference type="Proteomes" id="UP001642409"/>
    </source>
</evidence>
<comment type="caution">
    <text evidence="2">The sequence shown here is derived from an EMBL/GenBank/DDBJ whole genome shotgun (WGS) entry which is preliminary data.</text>
</comment>
<dbReference type="Proteomes" id="UP001642409">
    <property type="component" value="Unassembled WGS sequence"/>
</dbReference>
<keyword evidence="1" id="KW-0175">Coiled coil</keyword>
<evidence type="ECO:0000313" key="3">
    <source>
        <dbReference type="EMBL" id="CAL6007615.1"/>
    </source>
</evidence>
<accession>A0AA86NSN9</accession>
<evidence type="ECO:0000313" key="2">
    <source>
        <dbReference type="EMBL" id="CAI9925298.1"/>
    </source>
</evidence>